<dbReference type="InterPro" id="IPR003793">
    <property type="entry name" value="UPF0166"/>
</dbReference>
<proteinExistence type="inferred from homology"/>
<name>A0A1M6SQT8_9AQUI</name>
<dbReference type="Proteomes" id="UP000189810">
    <property type="component" value="Chromosome I"/>
</dbReference>
<dbReference type="STRING" id="381751.SAMN05444391_1130"/>
<organism evidence="2 3">
    <name type="scientific">Thermocrinis minervae</name>
    <dbReference type="NCBI Taxonomy" id="381751"/>
    <lineage>
        <taxon>Bacteria</taxon>
        <taxon>Pseudomonadati</taxon>
        <taxon>Aquificota</taxon>
        <taxon>Aquificia</taxon>
        <taxon>Aquificales</taxon>
        <taxon>Aquificaceae</taxon>
        <taxon>Thermocrinis</taxon>
    </lineage>
</organism>
<evidence type="ECO:0000256" key="1">
    <source>
        <dbReference type="ARBA" id="ARBA00010554"/>
    </source>
</evidence>
<dbReference type="OrthoDB" id="15163at2"/>
<comment type="similarity">
    <text evidence="1">Belongs to the UPF0166 family.</text>
</comment>
<dbReference type="SUPFAM" id="SSF54913">
    <property type="entry name" value="GlnB-like"/>
    <property type="match status" value="1"/>
</dbReference>
<keyword evidence="3" id="KW-1185">Reference proteome</keyword>
<dbReference type="InterPro" id="IPR015867">
    <property type="entry name" value="N-reg_PII/ATP_PRibTrfase_C"/>
</dbReference>
<dbReference type="RefSeq" id="WP_079654238.1">
    <property type="nucleotide sequence ID" value="NZ_LT670846.1"/>
</dbReference>
<dbReference type="Gene3D" id="3.30.70.120">
    <property type="match status" value="1"/>
</dbReference>
<evidence type="ECO:0000313" key="2">
    <source>
        <dbReference type="EMBL" id="SHK47114.1"/>
    </source>
</evidence>
<accession>A0A1M6SQT8</accession>
<dbReference type="AlphaFoldDB" id="A0A1M6SQT8"/>
<dbReference type="PANTHER" id="PTHR35983">
    <property type="entry name" value="UPF0166 PROTEIN TM_0021"/>
    <property type="match status" value="1"/>
</dbReference>
<dbReference type="InterPro" id="IPR011322">
    <property type="entry name" value="N-reg_PII-like_a/b"/>
</dbReference>
<evidence type="ECO:0000313" key="3">
    <source>
        <dbReference type="Proteomes" id="UP000189810"/>
    </source>
</evidence>
<reference evidence="2 3" key="1">
    <citation type="submission" date="2016-11" db="EMBL/GenBank/DDBJ databases">
        <authorList>
            <person name="Jaros S."/>
            <person name="Januszkiewicz K."/>
            <person name="Wedrychowicz H."/>
        </authorList>
    </citation>
    <scope>NUCLEOTIDE SEQUENCE [LARGE SCALE GENOMIC DNA]</scope>
    <source>
        <strain evidence="2 3">DSM 19557</strain>
    </source>
</reference>
<gene>
    <name evidence="2" type="ORF">SAMN05444391_1130</name>
</gene>
<dbReference type="Pfam" id="PF02641">
    <property type="entry name" value="DUF190"/>
    <property type="match status" value="1"/>
</dbReference>
<dbReference type="EMBL" id="LT670846">
    <property type="protein sequence ID" value="SHK47114.1"/>
    <property type="molecule type" value="Genomic_DNA"/>
</dbReference>
<sequence length="101" mass="11689">MKNPRGYLLVRVYFTEEEEYLIRRLLKNLMDKGISGMTLLKGILGYGQEGKFHYEGVETLSYDLPVIMEFVEDEDKALSVLEELKNLLKGRLITLEKVSLC</sequence>
<dbReference type="PANTHER" id="PTHR35983:SF1">
    <property type="entry name" value="UPF0166 PROTEIN TM_0021"/>
    <property type="match status" value="1"/>
</dbReference>
<protein>
    <submittedName>
        <fullName evidence="2">Uncharacterized protein</fullName>
    </submittedName>
</protein>